<evidence type="ECO:0000313" key="3">
    <source>
        <dbReference type="EMBL" id="MEV5511130.1"/>
    </source>
</evidence>
<gene>
    <name evidence="3" type="ORF">AB0L16_32735</name>
</gene>
<evidence type="ECO:0000259" key="2">
    <source>
        <dbReference type="Pfam" id="PF13581"/>
    </source>
</evidence>
<organism evidence="3 4">
    <name type="scientific">Streptomyces orinoci</name>
    <name type="common">Streptoverticillium orinoci</name>
    <dbReference type="NCBI Taxonomy" id="67339"/>
    <lineage>
        <taxon>Bacteria</taxon>
        <taxon>Bacillati</taxon>
        <taxon>Actinomycetota</taxon>
        <taxon>Actinomycetes</taxon>
        <taxon>Kitasatosporales</taxon>
        <taxon>Streptomycetaceae</taxon>
        <taxon>Streptomyces</taxon>
    </lineage>
</organism>
<sequence>MPVFSRDTLRPPHMADALYGAGDLLAGRPAAPRRLLGHWDQGAPVCIYAPPARWNPPARPADGPSRAISLPASPRSVAAARRFCDRLLAEWGLHDLAGDALLLLSELVTNAIVHGPEGAGDVELTLSRTPARLIAQVTDGGGSLPRCGRAGPDSENGRGMWLVEQIADEWGHHLSPAGKTVWFTLPLPSAHPA</sequence>
<keyword evidence="3" id="KW-0067">ATP-binding</keyword>
<dbReference type="InterPro" id="IPR036890">
    <property type="entry name" value="HATPase_C_sf"/>
</dbReference>
<keyword evidence="3" id="KW-0547">Nucleotide-binding</keyword>
<accession>A0ABV3K7K6</accession>
<dbReference type="RefSeq" id="WP_109279471.1">
    <property type="nucleotide sequence ID" value="NZ_JBFAUK010000051.1"/>
</dbReference>
<evidence type="ECO:0000313" key="4">
    <source>
        <dbReference type="Proteomes" id="UP001552594"/>
    </source>
</evidence>
<reference evidence="3 4" key="1">
    <citation type="submission" date="2024-06" db="EMBL/GenBank/DDBJ databases">
        <title>The Natural Products Discovery Center: Release of the First 8490 Sequenced Strains for Exploring Actinobacteria Biosynthetic Diversity.</title>
        <authorList>
            <person name="Kalkreuter E."/>
            <person name="Kautsar S.A."/>
            <person name="Yang D."/>
            <person name="Bader C.D."/>
            <person name="Teijaro C.N."/>
            <person name="Fluegel L."/>
            <person name="Davis C.M."/>
            <person name="Simpson J.R."/>
            <person name="Lauterbach L."/>
            <person name="Steele A.D."/>
            <person name="Gui C."/>
            <person name="Meng S."/>
            <person name="Li G."/>
            <person name="Viehrig K."/>
            <person name="Ye F."/>
            <person name="Su P."/>
            <person name="Kiefer A.F."/>
            <person name="Nichols A."/>
            <person name="Cepeda A.J."/>
            <person name="Yan W."/>
            <person name="Fan B."/>
            <person name="Jiang Y."/>
            <person name="Adhikari A."/>
            <person name="Zheng C.-J."/>
            <person name="Schuster L."/>
            <person name="Cowan T.M."/>
            <person name="Smanski M.J."/>
            <person name="Chevrette M.G."/>
            <person name="De Carvalho L.P.S."/>
            <person name="Shen B."/>
        </authorList>
    </citation>
    <scope>NUCLEOTIDE SEQUENCE [LARGE SCALE GENOMIC DNA]</scope>
    <source>
        <strain evidence="3 4">NPDC052347</strain>
    </source>
</reference>
<dbReference type="Pfam" id="PF13581">
    <property type="entry name" value="HATPase_c_2"/>
    <property type="match status" value="1"/>
</dbReference>
<name>A0ABV3K7K6_STRON</name>
<dbReference type="Gene3D" id="3.30.565.10">
    <property type="entry name" value="Histidine kinase-like ATPase, C-terminal domain"/>
    <property type="match status" value="1"/>
</dbReference>
<dbReference type="InterPro" id="IPR003594">
    <property type="entry name" value="HATPase_dom"/>
</dbReference>
<comment type="caution">
    <text evidence="3">The sequence shown here is derived from an EMBL/GenBank/DDBJ whole genome shotgun (WGS) entry which is preliminary data.</text>
</comment>
<dbReference type="GO" id="GO:0005524">
    <property type="term" value="F:ATP binding"/>
    <property type="evidence" value="ECO:0007669"/>
    <property type="project" value="UniProtKB-KW"/>
</dbReference>
<dbReference type="CDD" id="cd16936">
    <property type="entry name" value="HATPase_RsbW-like"/>
    <property type="match status" value="1"/>
</dbReference>
<keyword evidence="1" id="KW-0808">Transferase</keyword>
<dbReference type="Proteomes" id="UP001552594">
    <property type="component" value="Unassembled WGS sequence"/>
</dbReference>
<keyword evidence="1" id="KW-0418">Kinase</keyword>
<dbReference type="PANTHER" id="PTHR35526:SF3">
    <property type="entry name" value="ANTI-SIGMA-F FACTOR RSBW"/>
    <property type="match status" value="1"/>
</dbReference>
<dbReference type="InterPro" id="IPR050267">
    <property type="entry name" value="Anti-sigma-factor_SerPK"/>
</dbReference>
<dbReference type="SUPFAM" id="SSF55874">
    <property type="entry name" value="ATPase domain of HSP90 chaperone/DNA topoisomerase II/histidine kinase"/>
    <property type="match status" value="1"/>
</dbReference>
<feature type="domain" description="Histidine kinase/HSP90-like ATPase" evidence="2">
    <location>
        <begin position="70"/>
        <end position="184"/>
    </location>
</feature>
<protein>
    <submittedName>
        <fullName evidence="3">ATP-binding protein</fullName>
    </submittedName>
</protein>
<proteinExistence type="predicted"/>
<dbReference type="EMBL" id="JBFAUK010000051">
    <property type="protein sequence ID" value="MEV5511130.1"/>
    <property type="molecule type" value="Genomic_DNA"/>
</dbReference>
<dbReference type="PANTHER" id="PTHR35526">
    <property type="entry name" value="ANTI-SIGMA-F FACTOR RSBW-RELATED"/>
    <property type="match status" value="1"/>
</dbReference>
<keyword evidence="1" id="KW-0723">Serine/threonine-protein kinase</keyword>
<keyword evidence="4" id="KW-1185">Reference proteome</keyword>
<evidence type="ECO:0000256" key="1">
    <source>
        <dbReference type="ARBA" id="ARBA00022527"/>
    </source>
</evidence>